<proteinExistence type="predicted"/>
<organism evidence="1 2">
    <name type="scientific">Triangularia verruculosa</name>
    <dbReference type="NCBI Taxonomy" id="2587418"/>
    <lineage>
        <taxon>Eukaryota</taxon>
        <taxon>Fungi</taxon>
        <taxon>Dikarya</taxon>
        <taxon>Ascomycota</taxon>
        <taxon>Pezizomycotina</taxon>
        <taxon>Sordariomycetes</taxon>
        <taxon>Sordariomycetidae</taxon>
        <taxon>Sordariales</taxon>
        <taxon>Podosporaceae</taxon>
        <taxon>Triangularia</taxon>
    </lineage>
</organism>
<reference evidence="1" key="2">
    <citation type="submission" date="2023-05" db="EMBL/GenBank/DDBJ databases">
        <authorList>
            <consortium name="Lawrence Berkeley National Laboratory"/>
            <person name="Steindorff A."/>
            <person name="Hensen N."/>
            <person name="Bonometti L."/>
            <person name="Westerberg I."/>
            <person name="Brannstrom I.O."/>
            <person name="Guillou S."/>
            <person name="Cros-Aarteil S."/>
            <person name="Calhoun S."/>
            <person name="Haridas S."/>
            <person name="Kuo A."/>
            <person name="Mondo S."/>
            <person name="Pangilinan J."/>
            <person name="Riley R."/>
            <person name="Labutti K."/>
            <person name="Andreopoulos B."/>
            <person name="Lipzen A."/>
            <person name="Chen C."/>
            <person name="Yanf M."/>
            <person name="Daum C."/>
            <person name="Ng V."/>
            <person name="Clum A."/>
            <person name="Ohm R."/>
            <person name="Martin F."/>
            <person name="Silar P."/>
            <person name="Natvig D."/>
            <person name="Lalanne C."/>
            <person name="Gautier V."/>
            <person name="Ament-Velasquez S.L."/>
            <person name="Kruys A."/>
            <person name="Hutchinson M.I."/>
            <person name="Powell A.J."/>
            <person name="Barry K."/>
            <person name="Miller A.N."/>
            <person name="Grigoriev I.V."/>
            <person name="Debuchy R."/>
            <person name="Gladieux P."/>
            <person name="Thoren M.H."/>
            <person name="Johannesson H."/>
        </authorList>
    </citation>
    <scope>NUCLEOTIDE SEQUENCE</scope>
    <source>
        <strain evidence="1">CBS 315.58</strain>
    </source>
</reference>
<accession>A0AAN7ARL1</accession>
<gene>
    <name evidence="1" type="ORF">QBC40DRAFT_153195</name>
</gene>
<dbReference type="AlphaFoldDB" id="A0AAN7ARL1"/>
<evidence type="ECO:0000313" key="2">
    <source>
        <dbReference type="Proteomes" id="UP001303160"/>
    </source>
</evidence>
<sequence>GNGFRGDLWDLILADCGFDINDFRTDEWKWSPSFDDYFYTREHFKALWKGKEHRCPYYNE</sequence>
<dbReference type="EMBL" id="MU863944">
    <property type="protein sequence ID" value="KAK4198561.1"/>
    <property type="molecule type" value="Genomic_DNA"/>
</dbReference>
<feature type="non-terminal residue" evidence="1">
    <location>
        <position position="1"/>
    </location>
</feature>
<name>A0AAN7ARL1_9PEZI</name>
<reference evidence="1" key="1">
    <citation type="journal article" date="2023" name="Mol. Phylogenet. Evol.">
        <title>Genome-scale phylogeny and comparative genomics of the fungal order Sordariales.</title>
        <authorList>
            <person name="Hensen N."/>
            <person name="Bonometti L."/>
            <person name="Westerberg I."/>
            <person name="Brannstrom I.O."/>
            <person name="Guillou S."/>
            <person name="Cros-Aarteil S."/>
            <person name="Calhoun S."/>
            <person name="Haridas S."/>
            <person name="Kuo A."/>
            <person name="Mondo S."/>
            <person name="Pangilinan J."/>
            <person name="Riley R."/>
            <person name="LaButti K."/>
            <person name="Andreopoulos B."/>
            <person name="Lipzen A."/>
            <person name="Chen C."/>
            <person name="Yan M."/>
            <person name="Daum C."/>
            <person name="Ng V."/>
            <person name="Clum A."/>
            <person name="Steindorff A."/>
            <person name="Ohm R.A."/>
            <person name="Martin F."/>
            <person name="Silar P."/>
            <person name="Natvig D.O."/>
            <person name="Lalanne C."/>
            <person name="Gautier V."/>
            <person name="Ament-Velasquez S.L."/>
            <person name="Kruys A."/>
            <person name="Hutchinson M.I."/>
            <person name="Powell A.J."/>
            <person name="Barry K."/>
            <person name="Miller A.N."/>
            <person name="Grigoriev I.V."/>
            <person name="Debuchy R."/>
            <person name="Gladieux P."/>
            <person name="Hiltunen Thoren M."/>
            <person name="Johannesson H."/>
        </authorList>
    </citation>
    <scope>NUCLEOTIDE SEQUENCE</scope>
    <source>
        <strain evidence="1">CBS 315.58</strain>
    </source>
</reference>
<comment type="caution">
    <text evidence="1">The sequence shown here is derived from an EMBL/GenBank/DDBJ whole genome shotgun (WGS) entry which is preliminary data.</text>
</comment>
<evidence type="ECO:0000313" key="1">
    <source>
        <dbReference type="EMBL" id="KAK4198561.1"/>
    </source>
</evidence>
<feature type="non-terminal residue" evidence="1">
    <location>
        <position position="60"/>
    </location>
</feature>
<dbReference type="Proteomes" id="UP001303160">
    <property type="component" value="Unassembled WGS sequence"/>
</dbReference>
<protein>
    <submittedName>
        <fullName evidence="1">Uncharacterized protein</fullName>
    </submittedName>
</protein>
<keyword evidence="2" id="KW-1185">Reference proteome</keyword>